<feature type="binding site" evidence="1">
    <location>
        <position position="429"/>
    </location>
    <ligand>
        <name>Mg(2+)</name>
        <dbReference type="ChEBI" id="CHEBI:18420"/>
    </ligand>
</feature>
<dbReference type="EC" id="4.2.1.118" evidence="1"/>
<dbReference type="InterPro" id="IPR013022">
    <property type="entry name" value="Xyl_isomerase-like_TIM-brl"/>
</dbReference>
<keyword evidence="3" id="KW-0223">Dioxygenase</keyword>
<dbReference type="Gene3D" id="3.10.180.10">
    <property type="entry name" value="2,3-Dihydroxybiphenyl 1,2-Dioxygenase, domain 1"/>
    <property type="match status" value="2"/>
</dbReference>
<dbReference type="GO" id="GO:0046279">
    <property type="term" value="P:3,4-dihydroxybenzoate biosynthetic process"/>
    <property type="evidence" value="ECO:0007669"/>
    <property type="project" value="UniProtKB-UniRule"/>
</dbReference>
<dbReference type="GO" id="GO:0046872">
    <property type="term" value="F:metal ion binding"/>
    <property type="evidence" value="ECO:0007669"/>
    <property type="project" value="UniProtKB-UniRule"/>
</dbReference>
<dbReference type="GO" id="GO:0051213">
    <property type="term" value="F:dioxygenase activity"/>
    <property type="evidence" value="ECO:0007669"/>
    <property type="project" value="UniProtKB-KW"/>
</dbReference>
<dbReference type="InterPro" id="IPR004360">
    <property type="entry name" value="Glyas_Fos-R_dOase_dom"/>
</dbReference>
<dbReference type="InterPro" id="IPR043700">
    <property type="entry name" value="DSD"/>
</dbReference>
<reference evidence="3 4" key="1">
    <citation type="submission" date="2018-03" db="EMBL/GenBank/DDBJ databases">
        <title>Genomic Encyclopedia of Type Strains, Phase III (KMG-III): the genomes of soil and plant-associated and newly described type strains.</title>
        <authorList>
            <person name="Whitman W."/>
        </authorList>
    </citation>
    <scope>NUCLEOTIDE SEQUENCE [LARGE SCALE GENOMIC DNA]</scope>
    <source>
        <strain evidence="3 4">CGMCC 4.7097</strain>
    </source>
</reference>
<dbReference type="OrthoDB" id="9780241at2"/>
<feature type="binding site" evidence="1">
    <location>
        <position position="139"/>
    </location>
    <ligand>
        <name>a divalent metal cation</name>
        <dbReference type="ChEBI" id="CHEBI:60240"/>
        <note>catalytic</note>
    </ligand>
</feature>
<dbReference type="Gene3D" id="3.20.20.150">
    <property type="entry name" value="Divalent-metal-dependent TIM barrel enzymes"/>
    <property type="match status" value="1"/>
</dbReference>
<dbReference type="PANTHER" id="PTHR12110:SF21">
    <property type="entry name" value="XYLOSE ISOMERASE-LIKE TIM BARREL DOMAIN-CONTAINING PROTEIN"/>
    <property type="match status" value="1"/>
</dbReference>
<dbReference type="InterPro" id="IPR037523">
    <property type="entry name" value="VOC_core"/>
</dbReference>
<dbReference type="Proteomes" id="UP000241118">
    <property type="component" value="Unassembled WGS sequence"/>
</dbReference>
<dbReference type="Pfam" id="PF01261">
    <property type="entry name" value="AP_endonuc_2"/>
    <property type="match status" value="1"/>
</dbReference>
<keyword evidence="1" id="KW-0479">Metal-binding</keyword>
<comment type="cofactor">
    <cofactor evidence="1">
        <name>a divalent metal cation</name>
        <dbReference type="ChEBI" id="CHEBI:60240"/>
    </cofactor>
</comment>
<dbReference type="PROSITE" id="PS51819">
    <property type="entry name" value="VOC"/>
    <property type="match status" value="1"/>
</dbReference>
<dbReference type="InterPro" id="IPR050312">
    <property type="entry name" value="IolE/XylAMocC-like"/>
</dbReference>
<comment type="function">
    <text evidence="1">Catalyzes the conversion of 3-dehydroshikimate to protocatechuate (3,4-dihydroxybenzoate), a common intermediate of quinate and shikimate degradation pathways.</text>
</comment>
<dbReference type="Pfam" id="PF00903">
    <property type="entry name" value="Glyoxalase"/>
    <property type="match status" value="1"/>
</dbReference>
<sequence>MDGPELHLDIATVCLSGTLEDKLAAAGAAGFDGVEIFEHDLVVSPWSLREVRARCADLGLSIDLYQPFRDFEAVPPDVLAANLRRAERKFDVMEQLGVDTVLVCSSVSPDAVDDDDLAAEQLHALACRAADRGIRIAYEALAWGRFVNTYEHSWRIVRRGDHPALGLCLDSFHVLSRGSDIAGIRVIPGSRIFFLQLADAPRLRMDVLQWSRHHRLFPGQGAFDLTAFTGTVVATGYDGPVSLEVFNDVFRQADPARTAVDAMRSLLLLREDIATTGPVRVRDRMGVADLPAAPQPTGYAFCELTTAGSGAPDPTPVLAGLGFVHMGQDESSSARLWQQGDARIVVRTTGFGGVRIGALGVETPDPAVAARRAERLLAPTDSGGGADPAVTAPDGVTLVFCRPGSDWTADFTAAEPSAVHTCGITGIDHVSLTEPFDDFDRTALFYRAALGLRPEPETEFAAPFGLIRSRSATDRDRRIRIALNVAALRRGDWAPAVPDPQHIAFTSEDVVASARAMRALGAPLLDIPDNYYDDLDARFALPLGRLASLRECSVLYDQDEHGEFLHFYTHMLGSHLFFEVVQRIGGYQGYGAVNSPVRMAAHRQFRLTREAADRPDPRPR</sequence>
<name>A0A2P8I4B8_SACCR</name>
<dbReference type="RefSeq" id="WP_106618032.1">
    <property type="nucleotide sequence ID" value="NZ_PYAX01000009.1"/>
</dbReference>
<comment type="similarity">
    <text evidence="1">Belongs to the bacterial two-domain DSD family.</text>
</comment>
<feature type="domain" description="VOC" evidence="2">
    <location>
        <begin position="426"/>
        <end position="570"/>
    </location>
</feature>
<feature type="binding site" evidence="1">
    <location>
        <position position="244"/>
    </location>
    <ligand>
        <name>a divalent metal cation</name>
        <dbReference type="ChEBI" id="CHEBI:60240"/>
        <note>catalytic</note>
    </ligand>
</feature>
<dbReference type="HAMAP" id="MF_02238">
    <property type="entry name" value="DSD"/>
    <property type="match status" value="1"/>
</dbReference>
<keyword evidence="1" id="KW-0456">Lyase</keyword>
<dbReference type="SUPFAM" id="SSF54593">
    <property type="entry name" value="Glyoxalase/Bleomycin resistance protein/Dihydroxybiphenyl dioxygenase"/>
    <property type="match status" value="1"/>
</dbReference>
<dbReference type="SUPFAM" id="SSF51658">
    <property type="entry name" value="Xylose isomerase-like"/>
    <property type="match status" value="1"/>
</dbReference>
<feature type="binding site" evidence="1">
    <location>
        <position position="579"/>
    </location>
    <ligand>
        <name>Mg(2+)</name>
        <dbReference type="ChEBI" id="CHEBI:18420"/>
    </ligand>
</feature>
<protein>
    <recommendedName>
        <fullName evidence="1">3-dehydroshikimate dehydratase</fullName>
        <shortName evidence="1">DSD</shortName>
        <ecNumber evidence="1">4.2.1.118</ecNumber>
    </recommendedName>
</protein>
<dbReference type="UniPathway" id="UPA00088"/>
<evidence type="ECO:0000256" key="1">
    <source>
        <dbReference type="HAMAP-Rule" id="MF_02238"/>
    </source>
</evidence>
<evidence type="ECO:0000259" key="2">
    <source>
        <dbReference type="PROSITE" id="PS51819"/>
    </source>
</evidence>
<accession>A0A2P8I4B8</accession>
<dbReference type="InterPro" id="IPR029068">
    <property type="entry name" value="Glyas_Bleomycin-R_OHBP_Dase"/>
</dbReference>
<evidence type="ECO:0000313" key="4">
    <source>
        <dbReference type="Proteomes" id="UP000241118"/>
    </source>
</evidence>
<feature type="binding site" evidence="1">
    <location>
        <position position="170"/>
    </location>
    <ligand>
        <name>a divalent metal cation</name>
        <dbReference type="ChEBI" id="CHEBI:60240"/>
        <note>catalytic</note>
    </ligand>
</feature>
<proteinExistence type="inferred from homology"/>
<keyword evidence="4" id="KW-1185">Reference proteome</keyword>
<gene>
    <name evidence="3" type="ORF">B0I31_10998</name>
</gene>
<dbReference type="AlphaFoldDB" id="A0A2P8I4B8"/>
<keyword evidence="3" id="KW-0560">Oxidoreductase</keyword>
<dbReference type="EMBL" id="PYAX01000009">
    <property type="protein sequence ID" value="PSL53308.1"/>
    <property type="molecule type" value="Genomic_DNA"/>
</dbReference>
<feature type="binding site" evidence="1">
    <location>
        <position position="196"/>
    </location>
    <ligand>
        <name>a divalent metal cation</name>
        <dbReference type="ChEBI" id="CHEBI:60240"/>
        <note>catalytic</note>
    </ligand>
</feature>
<evidence type="ECO:0000313" key="3">
    <source>
        <dbReference type="EMBL" id="PSL53308.1"/>
    </source>
</evidence>
<organism evidence="3 4">
    <name type="scientific">Saccharothrix carnea</name>
    <dbReference type="NCBI Taxonomy" id="1280637"/>
    <lineage>
        <taxon>Bacteria</taxon>
        <taxon>Bacillati</taxon>
        <taxon>Actinomycetota</taxon>
        <taxon>Actinomycetes</taxon>
        <taxon>Pseudonocardiales</taxon>
        <taxon>Pseudonocardiaceae</taxon>
        <taxon>Saccharothrix</taxon>
    </lineage>
</organism>
<comment type="pathway">
    <text evidence="1">Aromatic compound metabolism; 3,4-dihydroxybenzoate biosynthesis.</text>
</comment>
<dbReference type="InterPro" id="IPR036237">
    <property type="entry name" value="Xyl_isomerase-like_sf"/>
</dbReference>
<feature type="binding site" evidence="1">
    <location>
        <position position="502"/>
    </location>
    <ligand>
        <name>Mg(2+)</name>
        <dbReference type="ChEBI" id="CHEBI:18420"/>
    </ligand>
</feature>
<dbReference type="PANTHER" id="PTHR12110">
    <property type="entry name" value="HYDROXYPYRUVATE ISOMERASE"/>
    <property type="match status" value="1"/>
</dbReference>
<keyword evidence="3" id="KW-0670">Pyruvate</keyword>
<dbReference type="GO" id="GO:0046565">
    <property type="term" value="F:3-dehydroshikimate dehydratase activity"/>
    <property type="evidence" value="ECO:0007669"/>
    <property type="project" value="UniProtKB-UniRule"/>
</dbReference>
<comment type="catalytic activity">
    <reaction evidence="1">
        <text>3-dehydroshikimate = 3,4-dihydroxybenzoate + H2O</text>
        <dbReference type="Rhea" id="RHEA:24848"/>
        <dbReference type="ChEBI" id="CHEBI:15377"/>
        <dbReference type="ChEBI" id="CHEBI:16630"/>
        <dbReference type="ChEBI" id="CHEBI:36241"/>
        <dbReference type="EC" id="4.2.1.118"/>
    </reaction>
</comment>
<comment type="caution">
    <text evidence="3">The sequence shown here is derived from an EMBL/GenBank/DDBJ whole genome shotgun (WGS) entry which is preliminary data.</text>
</comment>